<keyword evidence="6 9" id="KW-0472">Membrane</keyword>
<evidence type="ECO:0000256" key="4">
    <source>
        <dbReference type="ARBA" id="ARBA00022692"/>
    </source>
</evidence>
<reference evidence="11 12" key="1">
    <citation type="submission" date="2023-08" db="EMBL/GenBank/DDBJ databases">
        <title>Black Yeasts Isolated from many extreme environments.</title>
        <authorList>
            <person name="Coleine C."/>
            <person name="Stajich J.E."/>
            <person name="Selbmann L."/>
        </authorList>
    </citation>
    <scope>NUCLEOTIDE SEQUENCE [LARGE SCALE GENOMIC DNA]</scope>
    <source>
        <strain evidence="11 12">CCFEE 5885</strain>
    </source>
</reference>
<feature type="transmembrane region" description="Helical" evidence="9">
    <location>
        <begin position="359"/>
        <end position="380"/>
    </location>
</feature>
<evidence type="ECO:0000256" key="2">
    <source>
        <dbReference type="ARBA" id="ARBA00010992"/>
    </source>
</evidence>
<evidence type="ECO:0000256" key="6">
    <source>
        <dbReference type="ARBA" id="ARBA00023136"/>
    </source>
</evidence>
<proteinExistence type="inferred from homology"/>
<evidence type="ECO:0000256" key="8">
    <source>
        <dbReference type="SAM" id="MobiDB-lite"/>
    </source>
</evidence>
<dbReference type="PANTHER" id="PTHR48020:SF4">
    <property type="entry name" value="SYMPORT, PUTATIVE (AFU_ORTHOLOGUE AFUA_3G11790)-RELATED"/>
    <property type="match status" value="1"/>
</dbReference>
<feature type="transmembrane region" description="Helical" evidence="9">
    <location>
        <begin position="177"/>
        <end position="196"/>
    </location>
</feature>
<dbReference type="InterPro" id="IPR020846">
    <property type="entry name" value="MFS_dom"/>
</dbReference>
<keyword evidence="4 9" id="KW-0812">Transmembrane</keyword>
<feature type="transmembrane region" description="Helical" evidence="9">
    <location>
        <begin position="144"/>
        <end position="165"/>
    </location>
</feature>
<evidence type="ECO:0000259" key="10">
    <source>
        <dbReference type="PROSITE" id="PS50850"/>
    </source>
</evidence>
<feature type="transmembrane region" description="Helical" evidence="9">
    <location>
        <begin position="424"/>
        <end position="445"/>
    </location>
</feature>
<dbReference type="InterPro" id="IPR005828">
    <property type="entry name" value="MFS_sugar_transport-like"/>
</dbReference>
<feature type="region of interest" description="Disordered" evidence="8">
    <location>
        <begin position="1"/>
        <end position="33"/>
    </location>
</feature>
<evidence type="ECO:0000256" key="3">
    <source>
        <dbReference type="ARBA" id="ARBA00022448"/>
    </source>
</evidence>
<dbReference type="Gene3D" id="1.20.1250.20">
    <property type="entry name" value="MFS general substrate transporter like domains"/>
    <property type="match status" value="1"/>
</dbReference>
<feature type="transmembrane region" description="Helical" evidence="9">
    <location>
        <begin position="202"/>
        <end position="223"/>
    </location>
</feature>
<feature type="compositionally biased region" description="Basic and acidic residues" evidence="8">
    <location>
        <begin position="1"/>
        <end position="10"/>
    </location>
</feature>
<keyword evidence="5 9" id="KW-1133">Transmembrane helix</keyword>
<dbReference type="PROSITE" id="PS50850">
    <property type="entry name" value="MFS"/>
    <property type="match status" value="1"/>
</dbReference>
<keyword evidence="12" id="KW-1185">Reference proteome</keyword>
<dbReference type="PANTHER" id="PTHR48020">
    <property type="entry name" value="PROTON MYO-INOSITOL COTRANSPORTER"/>
    <property type="match status" value="1"/>
</dbReference>
<dbReference type="PRINTS" id="PR00171">
    <property type="entry name" value="SUGRTRNSPORT"/>
</dbReference>
<feature type="transmembrane region" description="Helical" evidence="9">
    <location>
        <begin position="269"/>
        <end position="286"/>
    </location>
</feature>
<evidence type="ECO:0000256" key="9">
    <source>
        <dbReference type="SAM" id="Phobius"/>
    </source>
</evidence>
<comment type="similarity">
    <text evidence="2 7">Belongs to the major facilitator superfamily. Sugar transporter (TC 2.A.1.1) family.</text>
</comment>
<feature type="transmembrane region" description="Helical" evidence="9">
    <location>
        <begin position="523"/>
        <end position="541"/>
    </location>
</feature>
<accession>A0ABR0KEW1</accession>
<evidence type="ECO:0000256" key="5">
    <source>
        <dbReference type="ARBA" id="ARBA00022989"/>
    </source>
</evidence>
<evidence type="ECO:0000313" key="12">
    <source>
        <dbReference type="Proteomes" id="UP001345013"/>
    </source>
</evidence>
<feature type="transmembrane region" description="Helical" evidence="9">
    <location>
        <begin position="392"/>
        <end position="412"/>
    </location>
</feature>
<sequence>MGRDQEHDDVASELLAGASYHHEEPDQGQELADSPLSEHISNEVQHFAKTYGLIRKLDVLQKAATLIQGDTKPADVLNITHREVVATQDETARKWRQPIAMYLTVVITALGAMGQGWAQTSMNGANLYFPTAFGIDSDSSRDNFIVGLINSGIYLSCGLLGAWLVAPLNARLGRRGAVFGATTISLLSNIGGALSQNWQQLLAFRLVLGCALGVISSTLNVYVAECAPAAIRGAIGVSWQCFCAFGIFIGFVANVAVYDYGPNTWRLQLAAPFLSTIPLLLLVYACPESPFWHIKHGSRYDLAFLSLARLRNTELQAAKELYQTYFQRHTSGADHKPNTPYLQTLTQLFTIPRIRRATLAAYTVMISQQLCGINIISFYSSTIFADANFSNHGALLASVAFGLVNFLGAFPAVWTMDTLGRRSLLLLTLPVMALTMLAAGLSFSIPSDSPAHFTLLAATIYLFCAEYSPGMGPVPAAYSAEVFPLSHREIGMSSAVAVTNLWASALSLTFPALLSFLGSQGAFTLYAALNVVAFVLVFLFVPETRLKTLDELDVVFSVSTRRFVRYQVMEYMPWWTRRYVLRQGKVELSPLEMEEEYSVLEQEDDEAS</sequence>
<gene>
    <name evidence="11" type="ORF">LTR24_003427</name>
</gene>
<feature type="transmembrane region" description="Helical" evidence="9">
    <location>
        <begin position="451"/>
        <end position="469"/>
    </location>
</feature>
<dbReference type="InterPro" id="IPR050814">
    <property type="entry name" value="Myo-inositol_Transporter"/>
</dbReference>
<feature type="transmembrane region" description="Helical" evidence="9">
    <location>
        <begin position="235"/>
        <end position="257"/>
    </location>
</feature>
<dbReference type="InterPro" id="IPR003663">
    <property type="entry name" value="Sugar/inositol_transpt"/>
</dbReference>
<evidence type="ECO:0000256" key="1">
    <source>
        <dbReference type="ARBA" id="ARBA00004141"/>
    </source>
</evidence>
<feature type="transmembrane region" description="Helical" evidence="9">
    <location>
        <begin position="490"/>
        <end position="517"/>
    </location>
</feature>
<dbReference type="Pfam" id="PF00083">
    <property type="entry name" value="Sugar_tr"/>
    <property type="match status" value="1"/>
</dbReference>
<keyword evidence="3 7" id="KW-0813">Transport</keyword>
<dbReference type="Proteomes" id="UP001345013">
    <property type="component" value="Unassembled WGS sequence"/>
</dbReference>
<comment type="caution">
    <text evidence="11">The sequence shown here is derived from an EMBL/GenBank/DDBJ whole genome shotgun (WGS) entry which is preliminary data.</text>
</comment>
<dbReference type="InterPro" id="IPR036259">
    <property type="entry name" value="MFS_trans_sf"/>
</dbReference>
<protein>
    <recommendedName>
        <fullName evidence="10">Major facilitator superfamily (MFS) profile domain-containing protein</fullName>
    </recommendedName>
</protein>
<evidence type="ECO:0000256" key="7">
    <source>
        <dbReference type="RuleBase" id="RU003346"/>
    </source>
</evidence>
<evidence type="ECO:0000313" key="11">
    <source>
        <dbReference type="EMBL" id="KAK5094727.1"/>
    </source>
</evidence>
<dbReference type="SUPFAM" id="SSF103473">
    <property type="entry name" value="MFS general substrate transporter"/>
    <property type="match status" value="1"/>
</dbReference>
<feature type="transmembrane region" description="Helical" evidence="9">
    <location>
        <begin position="99"/>
        <end position="118"/>
    </location>
</feature>
<feature type="domain" description="Major facilitator superfamily (MFS) profile" evidence="10">
    <location>
        <begin position="104"/>
        <end position="545"/>
    </location>
</feature>
<organism evidence="11 12">
    <name type="scientific">Lithohypha guttulata</name>
    <dbReference type="NCBI Taxonomy" id="1690604"/>
    <lineage>
        <taxon>Eukaryota</taxon>
        <taxon>Fungi</taxon>
        <taxon>Dikarya</taxon>
        <taxon>Ascomycota</taxon>
        <taxon>Pezizomycotina</taxon>
        <taxon>Eurotiomycetes</taxon>
        <taxon>Chaetothyriomycetidae</taxon>
        <taxon>Chaetothyriales</taxon>
        <taxon>Trichomeriaceae</taxon>
        <taxon>Lithohypha</taxon>
    </lineage>
</organism>
<comment type="subcellular location">
    <subcellularLocation>
        <location evidence="1">Membrane</location>
        <topology evidence="1">Multi-pass membrane protein</topology>
    </subcellularLocation>
</comment>
<dbReference type="NCBIfam" id="TIGR00879">
    <property type="entry name" value="SP"/>
    <property type="match status" value="1"/>
</dbReference>
<name>A0ABR0KEW1_9EURO</name>
<dbReference type="EMBL" id="JAVRRG010000032">
    <property type="protein sequence ID" value="KAK5094727.1"/>
    <property type="molecule type" value="Genomic_DNA"/>
</dbReference>